<accession>A0A6A3HYM0</accession>
<keyword evidence="1" id="KW-0812">Transmembrane</keyword>
<organism evidence="2 3">
    <name type="scientific">Phytophthora fragariae</name>
    <dbReference type="NCBI Taxonomy" id="53985"/>
    <lineage>
        <taxon>Eukaryota</taxon>
        <taxon>Sar</taxon>
        <taxon>Stramenopiles</taxon>
        <taxon>Oomycota</taxon>
        <taxon>Peronosporomycetes</taxon>
        <taxon>Peronosporales</taxon>
        <taxon>Peronosporaceae</taxon>
        <taxon>Phytophthora</taxon>
    </lineage>
</organism>
<evidence type="ECO:0000313" key="2">
    <source>
        <dbReference type="EMBL" id="KAE8974172.1"/>
    </source>
</evidence>
<reference evidence="2 3" key="1">
    <citation type="submission" date="2018-09" db="EMBL/GenBank/DDBJ databases">
        <title>Genomic investigation of the strawberry pathogen Phytophthora fragariae indicates pathogenicity is determined by transcriptional variation in three key races.</title>
        <authorList>
            <person name="Adams T.M."/>
            <person name="Armitage A.D."/>
            <person name="Sobczyk M.K."/>
            <person name="Bates H.J."/>
            <person name="Dunwell J.M."/>
            <person name="Nellist C.F."/>
            <person name="Harrison R.J."/>
        </authorList>
    </citation>
    <scope>NUCLEOTIDE SEQUENCE [LARGE SCALE GENOMIC DNA]</scope>
    <source>
        <strain evidence="2 3">SCRP245</strain>
    </source>
</reference>
<keyword evidence="1" id="KW-1133">Transmembrane helix</keyword>
<keyword evidence="1" id="KW-0472">Membrane</keyword>
<evidence type="ECO:0000256" key="1">
    <source>
        <dbReference type="SAM" id="Phobius"/>
    </source>
</evidence>
<evidence type="ECO:0000313" key="3">
    <source>
        <dbReference type="Proteomes" id="UP000460718"/>
    </source>
</evidence>
<protein>
    <submittedName>
        <fullName evidence="2">Uncharacterized protein</fullName>
    </submittedName>
</protein>
<feature type="transmembrane region" description="Helical" evidence="1">
    <location>
        <begin position="43"/>
        <end position="74"/>
    </location>
</feature>
<dbReference type="EMBL" id="QXFW01002944">
    <property type="protein sequence ID" value="KAE8974172.1"/>
    <property type="molecule type" value="Genomic_DNA"/>
</dbReference>
<dbReference type="AlphaFoldDB" id="A0A6A3HYM0"/>
<dbReference type="Proteomes" id="UP000460718">
    <property type="component" value="Unassembled WGS sequence"/>
</dbReference>
<feature type="transmembrane region" description="Helical" evidence="1">
    <location>
        <begin position="94"/>
        <end position="116"/>
    </location>
</feature>
<gene>
    <name evidence="2" type="ORF">PF011_g24964</name>
</gene>
<comment type="caution">
    <text evidence="2">The sequence shown here is derived from an EMBL/GenBank/DDBJ whole genome shotgun (WGS) entry which is preliminary data.</text>
</comment>
<sequence>MVKLTSRAQVFPAPVGNRIEVMSNSFGASVEKRRFLLQKVLRVMFFMECFLLSELMKALTPLMYSCYLVILYYWPNRRFYSQLEGLDEAGFWAVITHIQIYGILEVALFVVLIGTLHQMTCKSPLQQLAYAVNRNWGKIQCKLMIWLLLLVQSAIPQLGTDFTFKFEWIQKR</sequence>
<proteinExistence type="predicted"/>
<name>A0A6A3HYM0_9STRA</name>